<reference evidence="1 2" key="1">
    <citation type="submission" date="2017-05" db="EMBL/GenBank/DDBJ databases">
        <title>Genomic insights into alkan degradation activity of Oleiphilus messinensis.</title>
        <authorList>
            <person name="Kozyavkin S.A."/>
            <person name="Slesarev A.I."/>
            <person name="Golyshin P.N."/>
            <person name="Korzhenkov A."/>
            <person name="Golyshina O.N."/>
            <person name="Toshchakov S.V."/>
        </authorList>
    </citation>
    <scope>NUCLEOTIDE SEQUENCE [LARGE SCALE GENOMIC DNA]</scope>
    <source>
        <strain evidence="1 2">ME102</strain>
    </source>
</reference>
<dbReference type="Gene3D" id="3.10.20.30">
    <property type="match status" value="1"/>
</dbReference>
<dbReference type="InterPro" id="IPR003749">
    <property type="entry name" value="ThiS/MoaD-like"/>
</dbReference>
<name>A0A1Y0IG71_9GAMM</name>
<dbReference type="PANTHER" id="PTHR34472:SF1">
    <property type="entry name" value="SULFUR CARRIER PROTEIN THIS"/>
    <property type="match status" value="1"/>
</dbReference>
<dbReference type="SUPFAM" id="SSF54285">
    <property type="entry name" value="MoaD/ThiS"/>
    <property type="match status" value="1"/>
</dbReference>
<protein>
    <submittedName>
        <fullName evidence="1">Thiamine biosynthesis protein ThiS</fullName>
    </submittedName>
</protein>
<dbReference type="RefSeq" id="WP_087463281.1">
    <property type="nucleotide sequence ID" value="NZ_CP021425.1"/>
</dbReference>
<dbReference type="PANTHER" id="PTHR34472">
    <property type="entry name" value="SULFUR CARRIER PROTEIN THIS"/>
    <property type="match status" value="1"/>
</dbReference>
<proteinExistence type="predicted"/>
<sequence>MNPEVSHIQKIEVTVNGDSMSFDAPLSIAALLKQMALENARVAVEVNMDIVTRSLHEQHLIQDGDIVEVVQAIGGG</sequence>
<dbReference type="EMBL" id="CP021425">
    <property type="protein sequence ID" value="ARU58515.1"/>
    <property type="molecule type" value="Genomic_DNA"/>
</dbReference>
<dbReference type="InterPro" id="IPR012675">
    <property type="entry name" value="Beta-grasp_dom_sf"/>
</dbReference>
<dbReference type="CDD" id="cd00565">
    <property type="entry name" value="Ubl_ThiS"/>
    <property type="match status" value="1"/>
</dbReference>
<dbReference type="NCBIfam" id="TIGR01683">
    <property type="entry name" value="thiS"/>
    <property type="match status" value="1"/>
</dbReference>
<evidence type="ECO:0000313" key="2">
    <source>
        <dbReference type="Proteomes" id="UP000196027"/>
    </source>
</evidence>
<dbReference type="Pfam" id="PF02597">
    <property type="entry name" value="ThiS"/>
    <property type="match status" value="1"/>
</dbReference>
<dbReference type="AlphaFoldDB" id="A0A1Y0IG71"/>
<accession>A0A1Y0IG71</accession>
<keyword evidence="2" id="KW-1185">Reference proteome</keyword>
<evidence type="ECO:0000313" key="1">
    <source>
        <dbReference type="EMBL" id="ARU58515.1"/>
    </source>
</evidence>
<dbReference type="InterPro" id="IPR016155">
    <property type="entry name" value="Mopterin_synth/thiamin_S_b"/>
</dbReference>
<organism evidence="1 2">
    <name type="scientific">Oleiphilus messinensis</name>
    <dbReference type="NCBI Taxonomy" id="141451"/>
    <lineage>
        <taxon>Bacteria</taxon>
        <taxon>Pseudomonadati</taxon>
        <taxon>Pseudomonadota</taxon>
        <taxon>Gammaproteobacteria</taxon>
        <taxon>Oceanospirillales</taxon>
        <taxon>Oleiphilaceae</taxon>
        <taxon>Oleiphilus</taxon>
    </lineage>
</organism>
<gene>
    <name evidence="1" type="ORF">OLMES_4519</name>
</gene>
<dbReference type="Proteomes" id="UP000196027">
    <property type="component" value="Chromosome"/>
</dbReference>
<dbReference type="OrthoDB" id="9800283at2"/>
<dbReference type="KEGG" id="ome:OLMES_4519"/>
<dbReference type="InterPro" id="IPR010035">
    <property type="entry name" value="Thi_S"/>
</dbReference>